<dbReference type="AlphaFoldDB" id="A0A8J7KFY3"/>
<evidence type="ECO:0008006" key="4">
    <source>
        <dbReference type="Google" id="ProtNLM"/>
    </source>
</evidence>
<evidence type="ECO:0000313" key="2">
    <source>
        <dbReference type="EMBL" id="MBG6134314.1"/>
    </source>
</evidence>
<evidence type="ECO:0000313" key="3">
    <source>
        <dbReference type="Proteomes" id="UP000622552"/>
    </source>
</evidence>
<dbReference type="RefSeq" id="WP_197001569.1">
    <property type="nucleotide sequence ID" value="NZ_BONS01000033.1"/>
</dbReference>
<sequence length="159" mass="16475">MRRLSALLLCGLTLAASAVATAPAQPAAASAQCRGSGCNGKQAVDMGCNADRYAIGGFTVQDSTTPTGTAPAVGGLWYSPACHAAWADYTTHTEGDFRDLIVFVTSAYSNTSRNVDSRAHGPGTYETPMADWDNSFTYCATYIGVGDDSGSNPCISGTR</sequence>
<name>A0A8J7KFY3_9ACTN</name>
<dbReference type="Pfam" id="PF10901">
    <property type="entry name" value="DUF2690"/>
    <property type="match status" value="1"/>
</dbReference>
<keyword evidence="1" id="KW-0732">Signal</keyword>
<feature type="chain" id="PRO_5039409335" description="DUF2690 domain-containing protein" evidence="1">
    <location>
        <begin position="21"/>
        <end position="159"/>
    </location>
</feature>
<evidence type="ECO:0000256" key="1">
    <source>
        <dbReference type="SAM" id="SignalP"/>
    </source>
</evidence>
<comment type="caution">
    <text evidence="2">The sequence shown here is derived from an EMBL/GenBank/DDBJ whole genome shotgun (WGS) entry which is preliminary data.</text>
</comment>
<feature type="signal peptide" evidence="1">
    <location>
        <begin position="1"/>
        <end position="20"/>
    </location>
</feature>
<proteinExistence type="predicted"/>
<protein>
    <recommendedName>
        <fullName evidence="4">DUF2690 domain-containing protein</fullName>
    </recommendedName>
</protein>
<organism evidence="2 3">
    <name type="scientific">Longispora fulva</name>
    <dbReference type="NCBI Taxonomy" id="619741"/>
    <lineage>
        <taxon>Bacteria</taxon>
        <taxon>Bacillati</taxon>
        <taxon>Actinomycetota</taxon>
        <taxon>Actinomycetes</taxon>
        <taxon>Micromonosporales</taxon>
        <taxon>Micromonosporaceae</taxon>
        <taxon>Longispora</taxon>
    </lineage>
</organism>
<gene>
    <name evidence="2" type="ORF">IW245_000508</name>
</gene>
<dbReference type="EMBL" id="JADOUF010000001">
    <property type="protein sequence ID" value="MBG6134314.1"/>
    <property type="molecule type" value="Genomic_DNA"/>
</dbReference>
<keyword evidence="3" id="KW-1185">Reference proteome</keyword>
<accession>A0A8J7KFY3</accession>
<reference evidence="2" key="1">
    <citation type="submission" date="2020-11" db="EMBL/GenBank/DDBJ databases">
        <title>Sequencing the genomes of 1000 actinobacteria strains.</title>
        <authorList>
            <person name="Klenk H.-P."/>
        </authorList>
    </citation>
    <scope>NUCLEOTIDE SEQUENCE</scope>
    <source>
        <strain evidence="2">DSM 45356</strain>
    </source>
</reference>
<dbReference type="InterPro" id="IPR021224">
    <property type="entry name" value="DUF2690"/>
</dbReference>
<dbReference type="Proteomes" id="UP000622552">
    <property type="component" value="Unassembled WGS sequence"/>
</dbReference>